<dbReference type="OrthoDB" id="9779630at2"/>
<evidence type="ECO:0000256" key="1">
    <source>
        <dbReference type="ARBA" id="ARBA00043985"/>
    </source>
</evidence>
<sequence>MTFTSRLRVIFRSKASHTLDRLEDPREALDDSYEQLVAMLQQVRRGLADVATAKKRLELQGQEMGARHRRLGDQAQEALTQGREDLARTALERRSLLEGQVASLRDQYTALQQQQERLQANERRLADRVAAFRTEKETIKATYAASEAQARANEAAAGIGSEMSDVGVTLDRAKDRVAQMKARAAATDELLASGALNDLTAPPDDDLERQLSSGATRADVERQLQAMKDAAAGGTPSGSTGGATGATAGGTAGGAAGNGPDGWLSIGRGPAAG</sequence>
<proteinExistence type="inferred from homology"/>
<protein>
    <submittedName>
        <fullName evidence="4">PspA/IM30 family protein</fullName>
    </submittedName>
</protein>
<evidence type="ECO:0000313" key="4">
    <source>
        <dbReference type="EMBL" id="ANP72892.1"/>
    </source>
</evidence>
<reference evidence="4 5" key="1">
    <citation type="submission" date="2016-06" db="EMBL/GenBank/DDBJ databases">
        <title>Genome sequencing of Cryobacterium arcticum PAMC 27867.</title>
        <authorList>
            <person name="Lee J."/>
            <person name="Kim O.-S."/>
        </authorList>
    </citation>
    <scope>NUCLEOTIDE SEQUENCE [LARGE SCALE GENOMIC DNA]</scope>
    <source>
        <strain evidence="4 5">PAMC 27867</strain>
    </source>
</reference>
<dbReference type="PANTHER" id="PTHR31088">
    <property type="entry name" value="MEMBRANE-ASSOCIATED PROTEIN VIPP1, CHLOROPLASTIC"/>
    <property type="match status" value="1"/>
</dbReference>
<evidence type="ECO:0000313" key="5">
    <source>
        <dbReference type="Proteomes" id="UP000092582"/>
    </source>
</evidence>
<dbReference type="RefSeq" id="WP_066595858.1">
    <property type="nucleotide sequence ID" value="NZ_CP016282.1"/>
</dbReference>
<dbReference type="EMBL" id="CP016282">
    <property type="protein sequence ID" value="ANP72892.1"/>
    <property type="molecule type" value="Genomic_DNA"/>
</dbReference>
<dbReference type="STRING" id="670052.PA27867_1939"/>
<evidence type="ECO:0000256" key="2">
    <source>
        <dbReference type="SAM" id="Coils"/>
    </source>
</evidence>
<dbReference type="KEGG" id="cart:PA27867_1939"/>
<keyword evidence="2" id="KW-0175">Coiled coil</keyword>
<dbReference type="Proteomes" id="UP000092582">
    <property type="component" value="Chromosome 1"/>
</dbReference>
<name>A0A1B1BJY7_9MICO</name>
<organism evidence="4 5">
    <name type="scientific">Cryobacterium arcticum</name>
    <dbReference type="NCBI Taxonomy" id="670052"/>
    <lineage>
        <taxon>Bacteria</taxon>
        <taxon>Bacillati</taxon>
        <taxon>Actinomycetota</taxon>
        <taxon>Actinomycetes</taxon>
        <taxon>Micrococcales</taxon>
        <taxon>Microbacteriaceae</taxon>
        <taxon>Cryobacterium</taxon>
    </lineage>
</organism>
<dbReference type="Pfam" id="PF04012">
    <property type="entry name" value="PspA_IM30"/>
    <property type="match status" value="1"/>
</dbReference>
<dbReference type="AlphaFoldDB" id="A0A1B1BJY7"/>
<gene>
    <name evidence="4" type="ORF">PA27867_1939</name>
</gene>
<feature type="coiled-coil region" evidence="2">
    <location>
        <begin position="94"/>
        <end position="128"/>
    </location>
</feature>
<comment type="similarity">
    <text evidence="1">Belongs to the PspA/Vipp/IM30 family.</text>
</comment>
<evidence type="ECO:0000256" key="3">
    <source>
        <dbReference type="SAM" id="MobiDB-lite"/>
    </source>
</evidence>
<feature type="compositionally biased region" description="Gly residues" evidence="3">
    <location>
        <begin position="235"/>
        <end position="260"/>
    </location>
</feature>
<feature type="region of interest" description="Disordered" evidence="3">
    <location>
        <begin position="220"/>
        <end position="273"/>
    </location>
</feature>
<accession>A0A1B1BJY7</accession>
<dbReference type="InterPro" id="IPR007157">
    <property type="entry name" value="PspA_VIPP1"/>
</dbReference>
<keyword evidence="5" id="KW-1185">Reference proteome</keyword>
<dbReference type="PANTHER" id="PTHR31088:SF6">
    <property type="entry name" value="PHAGE SHOCK PROTEIN A"/>
    <property type="match status" value="1"/>
</dbReference>